<sequence>MTQEFSEFLSRGGQVAEGGLRVSNAPGSGTNSTRTRDITRAETRRGTTGSGVEMTGRCAASRAAGATTRRARQRPSTHQGQTDPERVLRRGRDSASWRSHSSFLSSLRGRGRMDRGPLRSRVAGRAGGSGASRSFKGRRSVGRLTPRCRGCSWRGAVRGATWGRRRVLGDGSRSEEAFALLVARCDCRRGMSFVPVLAWVVVTGCRRGSWRPGRV</sequence>
<accession>A0A0K1EFZ0</accession>
<protein>
    <submittedName>
        <fullName evidence="2">Uncharacterized protein</fullName>
    </submittedName>
</protein>
<feature type="compositionally biased region" description="Basic and acidic residues" evidence="1">
    <location>
        <begin position="34"/>
        <end position="45"/>
    </location>
</feature>
<dbReference type="Proteomes" id="UP000067626">
    <property type="component" value="Chromosome"/>
</dbReference>
<evidence type="ECO:0000313" key="2">
    <source>
        <dbReference type="EMBL" id="AKT39764.1"/>
    </source>
</evidence>
<feature type="region of interest" description="Disordered" evidence="1">
    <location>
        <begin position="107"/>
        <end position="139"/>
    </location>
</feature>
<gene>
    <name evidence="2" type="ORF">CMC5_039150</name>
</gene>
<dbReference type="EMBL" id="CP012159">
    <property type="protein sequence ID" value="AKT39764.1"/>
    <property type="molecule type" value="Genomic_DNA"/>
</dbReference>
<proteinExistence type="predicted"/>
<keyword evidence="3" id="KW-1185">Reference proteome</keyword>
<organism evidence="2 3">
    <name type="scientific">Chondromyces crocatus</name>
    <dbReference type="NCBI Taxonomy" id="52"/>
    <lineage>
        <taxon>Bacteria</taxon>
        <taxon>Pseudomonadati</taxon>
        <taxon>Myxococcota</taxon>
        <taxon>Polyangia</taxon>
        <taxon>Polyangiales</taxon>
        <taxon>Polyangiaceae</taxon>
        <taxon>Chondromyces</taxon>
    </lineage>
</organism>
<feature type="region of interest" description="Disordered" evidence="1">
    <location>
        <begin position="1"/>
        <end position="94"/>
    </location>
</feature>
<feature type="compositionally biased region" description="Basic and acidic residues" evidence="1">
    <location>
        <begin position="83"/>
        <end position="94"/>
    </location>
</feature>
<evidence type="ECO:0000313" key="3">
    <source>
        <dbReference type="Proteomes" id="UP000067626"/>
    </source>
</evidence>
<dbReference type="KEGG" id="ccro:CMC5_039150"/>
<dbReference type="AlphaFoldDB" id="A0A0K1EFZ0"/>
<evidence type="ECO:0000256" key="1">
    <source>
        <dbReference type="SAM" id="MobiDB-lite"/>
    </source>
</evidence>
<feature type="compositionally biased region" description="Low complexity" evidence="1">
    <location>
        <begin position="55"/>
        <end position="68"/>
    </location>
</feature>
<reference evidence="2 3" key="1">
    <citation type="submission" date="2015-07" db="EMBL/GenBank/DDBJ databases">
        <title>Genome analysis of myxobacterium Chondromyces crocatus Cm c5 reveals a high potential for natural compound synthesis and the genetic basis for the loss of fruiting body formation.</title>
        <authorList>
            <person name="Zaburannyi N."/>
            <person name="Bunk B."/>
            <person name="Maier J."/>
            <person name="Overmann J."/>
            <person name="Mueller R."/>
        </authorList>
    </citation>
    <scope>NUCLEOTIDE SEQUENCE [LARGE SCALE GENOMIC DNA]</scope>
    <source>
        <strain evidence="2 3">Cm c5</strain>
    </source>
</reference>
<name>A0A0K1EFZ0_CHOCO</name>